<organism evidence="1 2">
    <name type="scientific">Arenicella chitinivorans</name>
    <dbReference type="NCBI Taxonomy" id="1329800"/>
    <lineage>
        <taxon>Bacteria</taxon>
        <taxon>Pseudomonadati</taxon>
        <taxon>Pseudomonadota</taxon>
        <taxon>Gammaproteobacteria</taxon>
        <taxon>Arenicellales</taxon>
        <taxon>Arenicellaceae</taxon>
        <taxon>Arenicella</taxon>
    </lineage>
</organism>
<sequence length="131" mass="14831">MKLVSFQPRLELILIFEVFQYARRETYETNNLFDLLVQASIGALKSEEITLAATIDTTATAKIENGLVKISFSFRAGEQLEETFLTVLNLYKEIYENGDEISADIKFNLFKKKTREILGDSALNGHAVFDA</sequence>
<evidence type="ECO:0000313" key="2">
    <source>
        <dbReference type="Proteomes" id="UP000614811"/>
    </source>
</evidence>
<gene>
    <name evidence="1" type="ORF">GCM10008090_00990</name>
</gene>
<comment type="caution">
    <text evidence="1">The sequence shown here is derived from an EMBL/GenBank/DDBJ whole genome shotgun (WGS) entry which is preliminary data.</text>
</comment>
<dbReference type="AlphaFoldDB" id="A0A918RF93"/>
<name>A0A918RF93_9GAMM</name>
<proteinExistence type="predicted"/>
<protein>
    <submittedName>
        <fullName evidence="1">Uncharacterized protein</fullName>
    </submittedName>
</protein>
<dbReference type="RefSeq" id="WP_189398048.1">
    <property type="nucleotide sequence ID" value="NZ_BMXA01000001.1"/>
</dbReference>
<reference evidence="1" key="2">
    <citation type="submission" date="2020-09" db="EMBL/GenBank/DDBJ databases">
        <authorList>
            <person name="Sun Q."/>
            <person name="Kim S."/>
        </authorList>
    </citation>
    <scope>NUCLEOTIDE SEQUENCE</scope>
    <source>
        <strain evidence="1">KCTC 12711</strain>
    </source>
</reference>
<accession>A0A918RF93</accession>
<dbReference type="EMBL" id="BMXA01000001">
    <property type="protein sequence ID" value="GGZ96554.1"/>
    <property type="molecule type" value="Genomic_DNA"/>
</dbReference>
<evidence type="ECO:0000313" key="1">
    <source>
        <dbReference type="EMBL" id="GGZ96554.1"/>
    </source>
</evidence>
<dbReference type="Proteomes" id="UP000614811">
    <property type="component" value="Unassembled WGS sequence"/>
</dbReference>
<keyword evidence="2" id="KW-1185">Reference proteome</keyword>
<reference evidence="1" key="1">
    <citation type="journal article" date="2014" name="Int. J. Syst. Evol. Microbiol.">
        <title>Complete genome sequence of Corynebacterium casei LMG S-19264T (=DSM 44701T), isolated from a smear-ripened cheese.</title>
        <authorList>
            <consortium name="US DOE Joint Genome Institute (JGI-PGF)"/>
            <person name="Walter F."/>
            <person name="Albersmeier A."/>
            <person name="Kalinowski J."/>
            <person name="Ruckert C."/>
        </authorList>
    </citation>
    <scope>NUCLEOTIDE SEQUENCE</scope>
    <source>
        <strain evidence="1">KCTC 12711</strain>
    </source>
</reference>